<evidence type="ECO:0000256" key="5">
    <source>
        <dbReference type="ARBA" id="ARBA00023125"/>
    </source>
</evidence>
<evidence type="ECO:0000256" key="3">
    <source>
        <dbReference type="ARBA" id="ARBA00022845"/>
    </source>
</evidence>
<dbReference type="CDD" id="cd13836">
    <property type="entry name" value="IHF_B"/>
    <property type="match status" value="1"/>
</dbReference>
<evidence type="ECO:0000256" key="10">
    <source>
        <dbReference type="RuleBase" id="RU003941"/>
    </source>
</evidence>
<dbReference type="PRINTS" id="PR01727">
    <property type="entry name" value="DNABINDINGHU"/>
</dbReference>
<evidence type="ECO:0000256" key="2">
    <source>
        <dbReference type="ARBA" id="ARBA00018700"/>
    </source>
</evidence>
<dbReference type="PANTHER" id="PTHR33175:SF5">
    <property type="entry name" value="INTEGRATION HOST FACTOR SUBUNIT BETA"/>
    <property type="match status" value="1"/>
</dbReference>
<dbReference type="Gene3D" id="4.10.520.10">
    <property type="entry name" value="IHF-like DNA-binding proteins"/>
    <property type="match status" value="1"/>
</dbReference>
<reference evidence="12 13" key="1">
    <citation type="submission" date="2024-02" db="EMBL/GenBank/DDBJ databases">
        <title>New especies of Spiribacter isolated from saline water.</title>
        <authorList>
            <person name="Leon M.J."/>
            <person name="De La Haba R."/>
            <person name="Sanchez-Porro C."/>
            <person name="Ventosa A."/>
        </authorList>
    </citation>
    <scope>NUCLEOTIDE SEQUENCE [LARGE SCALE GENOMIC DNA]</scope>
    <source>
        <strain evidence="13">ag22IC4-227</strain>
    </source>
</reference>
<dbReference type="InterPro" id="IPR020816">
    <property type="entry name" value="Histone-like_DNA-bd_CS"/>
</dbReference>
<keyword evidence="7 8" id="KW-0233">DNA recombination</keyword>
<dbReference type="SUPFAM" id="SSF47729">
    <property type="entry name" value="IHF-like DNA-binding proteins"/>
    <property type="match status" value="1"/>
</dbReference>
<evidence type="ECO:0000256" key="8">
    <source>
        <dbReference type="HAMAP-Rule" id="MF_00381"/>
    </source>
</evidence>
<keyword evidence="6 8" id="KW-0804">Transcription</keyword>
<organism evidence="12 13">
    <name type="scientific">Spiribacter onubensis</name>
    <dbReference type="NCBI Taxonomy" id="3122420"/>
    <lineage>
        <taxon>Bacteria</taxon>
        <taxon>Pseudomonadati</taxon>
        <taxon>Pseudomonadota</taxon>
        <taxon>Gammaproteobacteria</taxon>
        <taxon>Chromatiales</taxon>
        <taxon>Ectothiorhodospiraceae</taxon>
        <taxon>Spiribacter</taxon>
    </lineage>
</organism>
<name>A0ABV3S9G9_9GAMM</name>
<dbReference type="RefSeq" id="WP_367966882.1">
    <property type="nucleotide sequence ID" value="NZ_JBAKFI010000001.1"/>
</dbReference>
<keyword evidence="5 8" id="KW-0238">DNA-binding</keyword>
<dbReference type="NCBIfam" id="NF001222">
    <property type="entry name" value="PRK00199.1"/>
    <property type="match status" value="1"/>
</dbReference>
<dbReference type="PROSITE" id="PS00045">
    <property type="entry name" value="HISTONE_LIKE"/>
    <property type="match status" value="1"/>
</dbReference>
<feature type="compositionally biased region" description="Basic and acidic residues" evidence="11">
    <location>
        <begin position="85"/>
        <end position="101"/>
    </location>
</feature>
<dbReference type="NCBIfam" id="TIGR00988">
    <property type="entry name" value="hip"/>
    <property type="match status" value="1"/>
</dbReference>
<dbReference type="Pfam" id="PF00216">
    <property type="entry name" value="Bac_DNA_binding"/>
    <property type="match status" value="1"/>
</dbReference>
<dbReference type="InterPro" id="IPR010992">
    <property type="entry name" value="IHF-like_DNA-bd_dom_sf"/>
</dbReference>
<sequence length="101" mass="11375">MTKSELIELISANQQHLAQRDVELAVKTLLEQMSESLASGERIEIRGFGSFSLHHRPPRIGRNPKTGEPVSLPGKHVPHFKPGKQMRERVDEGRRNNAEDA</sequence>
<proteinExistence type="inferred from homology"/>
<evidence type="ECO:0000256" key="1">
    <source>
        <dbReference type="ARBA" id="ARBA00010529"/>
    </source>
</evidence>
<dbReference type="HAMAP" id="MF_00381">
    <property type="entry name" value="IHF_beta"/>
    <property type="match status" value="1"/>
</dbReference>
<dbReference type="PANTHER" id="PTHR33175">
    <property type="entry name" value="DNA-BINDING PROTEIN HU"/>
    <property type="match status" value="1"/>
</dbReference>
<accession>A0ABV3S9G9</accession>
<keyword evidence="13" id="KW-1185">Reference proteome</keyword>
<comment type="caution">
    <text evidence="12">The sequence shown here is derived from an EMBL/GenBank/DDBJ whole genome shotgun (WGS) entry which is preliminary data.</text>
</comment>
<evidence type="ECO:0000313" key="12">
    <source>
        <dbReference type="EMBL" id="MEX0386409.1"/>
    </source>
</evidence>
<keyword evidence="3 8" id="KW-0810">Translation regulation</keyword>
<evidence type="ECO:0000256" key="11">
    <source>
        <dbReference type="SAM" id="MobiDB-lite"/>
    </source>
</evidence>
<dbReference type="EMBL" id="JBAKFJ010000001">
    <property type="protein sequence ID" value="MEX0386409.1"/>
    <property type="molecule type" value="Genomic_DNA"/>
</dbReference>
<evidence type="ECO:0000256" key="4">
    <source>
        <dbReference type="ARBA" id="ARBA00023015"/>
    </source>
</evidence>
<comment type="similarity">
    <text evidence="1 8 9">Belongs to the bacterial histone-like protein family.</text>
</comment>
<dbReference type="Proteomes" id="UP001556653">
    <property type="component" value="Unassembled WGS sequence"/>
</dbReference>
<feature type="region of interest" description="Disordered" evidence="11">
    <location>
        <begin position="51"/>
        <end position="101"/>
    </location>
</feature>
<dbReference type="SMART" id="SM00411">
    <property type="entry name" value="BHL"/>
    <property type="match status" value="1"/>
</dbReference>
<protein>
    <recommendedName>
        <fullName evidence="2 8">Integration host factor subunit beta</fullName>
        <shortName evidence="8">IHF-beta</shortName>
    </recommendedName>
</protein>
<evidence type="ECO:0000256" key="9">
    <source>
        <dbReference type="RuleBase" id="RU003939"/>
    </source>
</evidence>
<evidence type="ECO:0000256" key="6">
    <source>
        <dbReference type="ARBA" id="ARBA00023163"/>
    </source>
</evidence>
<dbReference type="InterPro" id="IPR000119">
    <property type="entry name" value="Hist_DNA-bd"/>
</dbReference>
<dbReference type="InterPro" id="IPR005685">
    <property type="entry name" value="IHF_beta"/>
</dbReference>
<evidence type="ECO:0000313" key="13">
    <source>
        <dbReference type="Proteomes" id="UP001556653"/>
    </source>
</evidence>
<comment type="function">
    <text evidence="8 10">This protein is one of the two subunits of integration host factor, a specific DNA-binding protein that functions in genetic recombination as well as in transcriptional and translational control.</text>
</comment>
<comment type="subunit">
    <text evidence="8 10">Heterodimer of an alpha and a beta chain.</text>
</comment>
<evidence type="ECO:0000256" key="7">
    <source>
        <dbReference type="ARBA" id="ARBA00023172"/>
    </source>
</evidence>
<gene>
    <name evidence="8" type="primary">ihfB</name>
    <name evidence="8" type="synonym">himD</name>
    <name evidence="12" type="ORF">V6X64_05280</name>
</gene>
<keyword evidence="4 8" id="KW-0805">Transcription regulation</keyword>